<keyword evidence="1" id="KW-1133">Transmembrane helix</keyword>
<dbReference type="EMBL" id="SLXA01000001">
    <property type="protein sequence ID" value="TCO86438.1"/>
    <property type="molecule type" value="Genomic_DNA"/>
</dbReference>
<proteinExistence type="predicted"/>
<dbReference type="AlphaFoldDB" id="A0A4V2SE26"/>
<keyword evidence="3" id="KW-1185">Reference proteome</keyword>
<dbReference type="RefSeq" id="WP_257591923.1">
    <property type="nucleotide sequence ID" value="NZ_JANKAQ010000002.1"/>
</dbReference>
<evidence type="ECO:0008006" key="4">
    <source>
        <dbReference type="Google" id="ProtNLM"/>
    </source>
</evidence>
<dbReference type="Proteomes" id="UP000295711">
    <property type="component" value="Unassembled WGS sequence"/>
</dbReference>
<comment type="caution">
    <text evidence="2">The sequence shown here is derived from an EMBL/GenBank/DDBJ whole genome shotgun (WGS) entry which is preliminary data.</text>
</comment>
<protein>
    <recommendedName>
        <fullName evidence="4">Zn-dependent protease</fullName>
    </recommendedName>
</protein>
<feature type="transmembrane region" description="Helical" evidence="1">
    <location>
        <begin position="81"/>
        <end position="102"/>
    </location>
</feature>
<evidence type="ECO:0000313" key="2">
    <source>
        <dbReference type="EMBL" id="TCO86438.1"/>
    </source>
</evidence>
<evidence type="ECO:0000256" key="1">
    <source>
        <dbReference type="SAM" id="Phobius"/>
    </source>
</evidence>
<keyword evidence="1" id="KW-0472">Membrane</keyword>
<sequence>MEYIIEIGAILFASSLAMVLHELPKSVVYVLTGRHCQAEDRYRIFKLHQYVDPVGWILFLICHAGCSRPYPYRLKEKDTNVAIGLTGFLSLGVMLMAGYAFYHLVLPHIPIALGLNPRGEVMVFLVQTSWYFVYAVFVLLIVNLFPMISSDIFLLIIAISPSKLIPLMKNDTLIKGLLIICIVLGVISSLAVQGMSSLEQFLGFA</sequence>
<organism evidence="2 3">
    <name type="scientific">Frisingicoccus caecimuris</name>
    <dbReference type="NCBI Taxonomy" id="1796636"/>
    <lineage>
        <taxon>Bacteria</taxon>
        <taxon>Bacillati</taxon>
        <taxon>Bacillota</taxon>
        <taxon>Clostridia</taxon>
        <taxon>Lachnospirales</taxon>
        <taxon>Lachnospiraceae</taxon>
        <taxon>Frisingicoccus</taxon>
    </lineage>
</organism>
<name>A0A4V2SE26_9FIRM</name>
<gene>
    <name evidence="2" type="ORF">EV212_101225</name>
</gene>
<accession>A0A4V2SE26</accession>
<reference evidence="2 3" key="1">
    <citation type="submission" date="2019-03" db="EMBL/GenBank/DDBJ databases">
        <title>Genomic Encyclopedia of Type Strains, Phase IV (KMG-IV): sequencing the most valuable type-strain genomes for metagenomic binning, comparative biology and taxonomic classification.</title>
        <authorList>
            <person name="Goeker M."/>
        </authorList>
    </citation>
    <scope>NUCLEOTIDE SEQUENCE [LARGE SCALE GENOMIC DNA]</scope>
    <source>
        <strain evidence="2 3">DSM 28559</strain>
    </source>
</reference>
<keyword evidence="1" id="KW-0812">Transmembrane</keyword>
<evidence type="ECO:0000313" key="3">
    <source>
        <dbReference type="Proteomes" id="UP000295711"/>
    </source>
</evidence>
<feature type="transmembrane region" description="Helical" evidence="1">
    <location>
        <begin position="131"/>
        <end position="160"/>
    </location>
</feature>
<feature type="transmembrane region" description="Helical" evidence="1">
    <location>
        <begin position="172"/>
        <end position="192"/>
    </location>
</feature>